<dbReference type="GO" id="GO:0000963">
    <property type="term" value="P:mitochondrial RNA processing"/>
    <property type="evidence" value="ECO:0007669"/>
    <property type="project" value="TreeGrafter"/>
</dbReference>
<feature type="non-terminal residue" evidence="2">
    <location>
        <position position="628"/>
    </location>
</feature>
<feature type="region of interest" description="Disordered" evidence="1">
    <location>
        <begin position="441"/>
        <end position="467"/>
    </location>
</feature>
<dbReference type="GO" id="GO:0003723">
    <property type="term" value="F:RNA binding"/>
    <property type="evidence" value="ECO:0007669"/>
    <property type="project" value="TreeGrafter"/>
</dbReference>
<dbReference type="EMBL" id="GG663749">
    <property type="protein sequence ID" value="EEH51960.1"/>
    <property type="molecule type" value="Genomic_DNA"/>
</dbReference>
<dbReference type="RefSeq" id="XP_003063587.1">
    <property type="nucleotide sequence ID" value="XM_003063541.1"/>
</dbReference>
<name>C1N6P4_MICPC</name>
<dbReference type="Pfam" id="PF11523">
    <property type="entry name" value="DUF3223"/>
    <property type="match status" value="1"/>
</dbReference>
<organism evidence="3">
    <name type="scientific">Micromonas pusilla (strain CCMP1545)</name>
    <name type="common">Picoplanktonic green alga</name>
    <dbReference type="NCBI Taxonomy" id="564608"/>
    <lineage>
        <taxon>Eukaryota</taxon>
        <taxon>Viridiplantae</taxon>
        <taxon>Chlorophyta</taxon>
        <taxon>Mamiellophyceae</taxon>
        <taxon>Mamiellales</taxon>
        <taxon>Mamiellaceae</taxon>
        <taxon>Micromonas</taxon>
    </lineage>
</organism>
<dbReference type="GO" id="GO:0005759">
    <property type="term" value="C:mitochondrial matrix"/>
    <property type="evidence" value="ECO:0007669"/>
    <property type="project" value="TreeGrafter"/>
</dbReference>
<sequence length="628" mass="66497">MTRAPAACAFRDVKAVRRRAAATMATPAVACLNSARLALSRGHRRASRADSPRAASAVATPARPRPGDRARRAPIRGELRAWAPVTIPPRDGGATFATPHEMMGYFSGVLKDAKLCRYLDGEARDAVASVLRAHPDASRKMGRGAPRGFQVRQDPEKGYRYFVVIREDGTAEDFSVRKGVDALFPGFANVKRKGNQTRRERPGADGNDVNAAANAANFSSPSSAVDVAVNAARLNRVITDCVSVDELLELLATDRGALARFDHIHVPTAFVTLNRLAAAAPMGDASGAVRLKLDADEGFRSLVVLARVMCADGRLGAQGLSNVLHALASMHARGVLSVDGDATNLRGLVAALERATPRLSKKMTSQAAANAIWALATMRWELGADAWDALEAAVVRLGGARGSMNGQEVANVLWAYATFGWDLAEETWSALDGAVTSVAGGGGGGGGTENDNGSNGSDSSVSSSGYGRNRFPKHYDPGGDARTAMSARAVANALWGFATLGRRPSPAAWKALERTMIRTSDTMNAHDVCNVWWSYVTLESSPSLPAARDALEAATARLTRTMASKDVANVTWALSMLPRDAPPPQESTLTAIERAEVRLAGSMRARDVASALLGHATNAGRRRRLSTA</sequence>
<dbReference type="AlphaFoldDB" id="C1N6P4"/>
<dbReference type="Proteomes" id="UP000001876">
    <property type="component" value="Unassembled WGS sequence"/>
</dbReference>
<protein>
    <submittedName>
        <fullName evidence="2">Predicted protein</fullName>
    </submittedName>
</protein>
<evidence type="ECO:0000313" key="2">
    <source>
        <dbReference type="EMBL" id="EEH51960.1"/>
    </source>
</evidence>
<dbReference type="GeneID" id="9689210"/>
<dbReference type="OrthoDB" id="409625at2759"/>
<evidence type="ECO:0000313" key="3">
    <source>
        <dbReference type="Proteomes" id="UP000001876"/>
    </source>
</evidence>
<feature type="compositionally biased region" description="Low complexity" evidence="1">
    <location>
        <begin position="449"/>
        <end position="465"/>
    </location>
</feature>
<dbReference type="KEGG" id="mpp:MICPUCDRAFT_65734"/>
<reference evidence="2 3" key="1">
    <citation type="journal article" date="2009" name="Science">
        <title>Green evolution and dynamic adaptations revealed by genomes of the marine picoeukaryotes Micromonas.</title>
        <authorList>
            <person name="Worden A.Z."/>
            <person name="Lee J.H."/>
            <person name="Mock T."/>
            <person name="Rouze P."/>
            <person name="Simmons M.P."/>
            <person name="Aerts A.L."/>
            <person name="Allen A.E."/>
            <person name="Cuvelier M.L."/>
            <person name="Derelle E."/>
            <person name="Everett M.V."/>
            <person name="Foulon E."/>
            <person name="Grimwood J."/>
            <person name="Gundlach H."/>
            <person name="Henrissat B."/>
            <person name="Napoli C."/>
            <person name="McDonald S.M."/>
            <person name="Parker M.S."/>
            <person name="Rombauts S."/>
            <person name="Salamov A."/>
            <person name="Von Dassow P."/>
            <person name="Badger J.H."/>
            <person name="Coutinho P.M."/>
            <person name="Demir E."/>
            <person name="Dubchak I."/>
            <person name="Gentemann C."/>
            <person name="Eikrem W."/>
            <person name="Gready J.E."/>
            <person name="John U."/>
            <person name="Lanier W."/>
            <person name="Lindquist E.A."/>
            <person name="Lucas S."/>
            <person name="Mayer K.F."/>
            <person name="Moreau H."/>
            <person name="Not F."/>
            <person name="Otillar R."/>
            <person name="Panaud O."/>
            <person name="Pangilinan J."/>
            <person name="Paulsen I."/>
            <person name="Piegu B."/>
            <person name="Poliakov A."/>
            <person name="Robbens S."/>
            <person name="Schmutz J."/>
            <person name="Toulza E."/>
            <person name="Wyss T."/>
            <person name="Zelensky A."/>
            <person name="Zhou K."/>
            <person name="Armbrust E.V."/>
            <person name="Bhattacharya D."/>
            <person name="Goodenough U.W."/>
            <person name="Van de Peer Y."/>
            <person name="Grigoriev I.V."/>
        </authorList>
    </citation>
    <scope>NUCLEOTIDE SEQUENCE [LARGE SCALE GENOMIC DNA]</scope>
    <source>
        <strain evidence="2 3">CCMP1545</strain>
    </source>
</reference>
<dbReference type="PANTHER" id="PTHR21228:SF40">
    <property type="entry name" value="LD45607P"/>
    <property type="match status" value="1"/>
</dbReference>
<dbReference type="GO" id="GO:0009507">
    <property type="term" value="C:chloroplast"/>
    <property type="evidence" value="ECO:0007669"/>
    <property type="project" value="GOC"/>
</dbReference>
<evidence type="ECO:0000256" key="1">
    <source>
        <dbReference type="SAM" id="MobiDB-lite"/>
    </source>
</evidence>
<keyword evidence="3" id="KW-1185">Reference proteome</keyword>
<dbReference type="InterPro" id="IPR050870">
    <property type="entry name" value="FAST_kinase"/>
</dbReference>
<dbReference type="PANTHER" id="PTHR21228">
    <property type="entry name" value="FAST LEU-RICH DOMAIN-CONTAINING"/>
    <property type="match status" value="1"/>
</dbReference>
<dbReference type="GO" id="GO:0035770">
    <property type="term" value="C:ribonucleoprotein granule"/>
    <property type="evidence" value="ECO:0007669"/>
    <property type="project" value="TreeGrafter"/>
</dbReference>
<dbReference type="GO" id="GO:0044528">
    <property type="term" value="P:regulation of mitochondrial mRNA stability"/>
    <property type="evidence" value="ECO:0007669"/>
    <property type="project" value="TreeGrafter"/>
</dbReference>
<accession>C1N6P4</accession>
<dbReference type="GO" id="GO:1901259">
    <property type="term" value="P:chloroplast rRNA processing"/>
    <property type="evidence" value="ECO:0007669"/>
    <property type="project" value="TreeGrafter"/>
</dbReference>
<feature type="compositionally biased region" description="Low complexity" evidence="1">
    <location>
        <begin position="52"/>
        <end position="62"/>
    </location>
</feature>
<dbReference type="Gene3D" id="3.10.450.40">
    <property type="match status" value="1"/>
</dbReference>
<proteinExistence type="predicted"/>
<gene>
    <name evidence="2" type="ORF">MICPUCDRAFT_65734</name>
</gene>
<feature type="region of interest" description="Disordered" evidence="1">
    <location>
        <begin position="42"/>
        <end position="72"/>
    </location>
</feature>